<dbReference type="RefSeq" id="WP_198113112.1">
    <property type="nucleotide sequence ID" value="NZ_JAEDAK010000020.1"/>
</dbReference>
<name>A0A931NFY0_9BURK</name>
<dbReference type="EMBL" id="JAEDAK010000020">
    <property type="protein sequence ID" value="MBH9579302.1"/>
    <property type="molecule type" value="Genomic_DNA"/>
</dbReference>
<dbReference type="AlphaFoldDB" id="A0A931NFY0"/>
<dbReference type="Proteomes" id="UP000613266">
    <property type="component" value="Unassembled WGS sequence"/>
</dbReference>
<proteinExistence type="predicted"/>
<dbReference type="InterPro" id="IPR025293">
    <property type="entry name" value="YfiR/HmsC-like"/>
</dbReference>
<evidence type="ECO:0000313" key="3">
    <source>
        <dbReference type="Proteomes" id="UP000613266"/>
    </source>
</evidence>
<comment type="caution">
    <text evidence="2">The sequence shown here is derived from an EMBL/GenBank/DDBJ whole genome shotgun (WGS) entry which is preliminary data.</text>
</comment>
<feature type="chain" id="PRO_5037058063" evidence="1">
    <location>
        <begin position="22"/>
        <end position="168"/>
    </location>
</feature>
<accession>A0A931NFY0</accession>
<feature type="signal peptide" evidence="1">
    <location>
        <begin position="1"/>
        <end position="21"/>
    </location>
</feature>
<protein>
    <submittedName>
        <fullName evidence="2">YfiR family protein</fullName>
    </submittedName>
</protein>
<evidence type="ECO:0000313" key="2">
    <source>
        <dbReference type="EMBL" id="MBH9579302.1"/>
    </source>
</evidence>
<gene>
    <name evidence="2" type="ORF">I7X39_20595</name>
</gene>
<evidence type="ECO:0000256" key="1">
    <source>
        <dbReference type="SAM" id="SignalP"/>
    </source>
</evidence>
<organism evidence="2 3">
    <name type="scientific">Inhella proteolytica</name>
    <dbReference type="NCBI Taxonomy" id="2795029"/>
    <lineage>
        <taxon>Bacteria</taxon>
        <taxon>Pseudomonadati</taxon>
        <taxon>Pseudomonadota</taxon>
        <taxon>Betaproteobacteria</taxon>
        <taxon>Burkholderiales</taxon>
        <taxon>Sphaerotilaceae</taxon>
        <taxon>Inhella</taxon>
    </lineage>
</organism>
<keyword evidence="1" id="KW-0732">Signal</keyword>
<dbReference type="Pfam" id="PF13689">
    <property type="entry name" value="DUF4154"/>
    <property type="match status" value="1"/>
</dbReference>
<keyword evidence="3" id="KW-1185">Reference proteome</keyword>
<reference evidence="2" key="1">
    <citation type="submission" date="2020-12" db="EMBL/GenBank/DDBJ databases">
        <title>The genome sequence of Inhella sp. 1Y17.</title>
        <authorList>
            <person name="Liu Y."/>
        </authorList>
    </citation>
    <scope>NUCLEOTIDE SEQUENCE</scope>
    <source>
        <strain evidence="2">1Y17</strain>
    </source>
</reference>
<sequence>MKAAALALLTGALLLAGPARAQAAAAAPELKAQVLLKALRFVEWPAAALAGRGGLQLCLLVEGELARQLQALEGQRINQLPLQVRVLHNQQLGGCHLALVGPEGPWQSGGATLLVTETPGLLDRGAMLSLQVEEGRVVFDVELDAARRAGLEISARLLRLARFVKRSG</sequence>